<dbReference type="InterPro" id="IPR013663">
    <property type="entry name" value="Helicase_SWF/SNF/SWI_bac"/>
</dbReference>
<evidence type="ECO:0000313" key="2">
    <source>
        <dbReference type="EMBL" id="EKC71959.1"/>
    </source>
</evidence>
<gene>
    <name evidence="2" type="ORF">OBE_03132</name>
</gene>
<keyword evidence="2" id="KW-0067">ATP-binding</keyword>
<evidence type="ECO:0000259" key="1">
    <source>
        <dbReference type="Pfam" id="PF08455"/>
    </source>
</evidence>
<keyword evidence="2" id="KW-0347">Helicase</keyword>
<dbReference type="AlphaFoldDB" id="K1TWH2"/>
<dbReference type="EMBL" id="AJWZ01002073">
    <property type="protein sequence ID" value="EKC71959.1"/>
    <property type="molecule type" value="Genomic_DNA"/>
</dbReference>
<keyword evidence="2" id="KW-0378">Hydrolase</keyword>
<proteinExistence type="predicted"/>
<reference evidence="2" key="1">
    <citation type="journal article" date="2013" name="Environ. Microbiol.">
        <title>Microbiota from the distal guts of lean and obese adolescents exhibit partial functional redundancy besides clear differences in community structure.</title>
        <authorList>
            <person name="Ferrer M."/>
            <person name="Ruiz A."/>
            <person name="Lanza F."/>
            <person name="Haange S.B."/>
            <person name="Oberbach A."/>
            <person name="Till H."/>
            <person name="Bargiela R."/>
            <person name="Campoy C."/>
            <person name="Segura M.T."/>
            <person name="Richter M."/>
            <person name="von Bergen M."/>
            <person name="Seifert J."/>
            <person name="Suarez A."/>
        </authorList>
    </citation>
    <scope>NUCLEOTIDE SEQUENCE</scope>
</reference>
<comment type="caution">
    <text evidence="2">The sequence shown here is derived from an EMBL/GenBank/DDBJ whole genome shotgun (WGS) entry which is preliminary data.</text>
</comment>
<accession>K1TWH2</accession>
<feature type="domain" description="Helicase SWF/SNF/SWI type bacterial" evidence="1">
    <location>
        <begin position="8"/>
        <end position="122"/>
    </location>
</feature>
<dbReference type="Pfam" id="PF08455">
    <property type="entry name" value="SNF2_assoc"/>
    <property type="match status" value="1"/>
</dbReference>
<organism evidence="2">
    <name type="scientific">human gut metagenome</name>
    <dbReference type="NCBI Taxonomy" id="408170"/>
    <lineage>
        <taxon>unclassified sequences</taxon>
        <taxon>metagenomes</taxon>
        <taxon>organismal metagenomes</taxon>
    </lineage>
</organism>
<sequence length="142" mass="16687">MDSYMKNFEVLATDNFKAKEVRSTSAVNLGVRVENNLLDIDFSSLDFDPAELQEIMKQYKLKKRYHRLKDGSFVNLEDNDTIKFIESVTEDIDVDYSQIKNNTLQLPMYRALYLRKFCSQKSPLQTLRVNGILFWSIEIIIF</sequence>
<keyword evidence="2" id="KW-0547">Nucleotide-binding</keyword>
<dbReference type="GO" id="GO:0004386">
    <property type="term" value="F:helicase activity"/>
    <property type="evidence" value="ECO:0007669"/>
    <property type="project" value="UniProtKB-KW"/>
</dbReference>
<protein>
    <submittedName>
        <fullName evidence="2">Protein containing Helicase, SWF/SNF/SWI type, bacterial domain protein</fullName>
    </submittedName>
</protein>
<name>K1TWH2_9ZZZZ</name>